<keyword evidence="5" id="KW-1185">Reference proteome</keyword>
<gene>
    <name evidence="2" type="ORF">CU635_00925</name>
    <name evidence="3" type="ORF">CVD25_17385</name>
</gene>
<proteinExistence type="predicted"/>
<feature type="signal peptide" evidence="1">
    <location>
        <begin position="1"/>
        <end position="24"/>
    </location>
</feature>
<feature type="chain" id="PRO_5014749516" evidence="1">
    <location>
        <begin position="25"/>
        <end position="65"/>
    </location>
</feature>
<comment type="caution">
    <text evidence="2">The sequence shown here is derived from an EMBL/GenBank/DDBJ whole genome shotgun (WGS) entry which is preliminary data.</text>
</comment>
<evidence type="ECO:0000313" key="5">
    <source>
        <dbReference type="Proteomes" id="UP000235114"/>
    </source>
</evidence>
<accession>A0A2N5GSZ1</accession>
<protein>
    <submittedName>
        <fullName evidence="2">Uncharacterized protein</fullName>
    </submittedName>
</protein>
<dbReference type="EMBL" id="PGVD01000053">
    <property type="protein sequence ID" value="PLR93372.1"/>
    <property type="molecule type" value="Genomic_DNA"/>
</dbReference>
<reference evidence="3 5" key="2">
    <citation type="submission" date="2017-12" db="EMBL/GenBank/DDBJ databases">
        <title>Comparative Functional Genomics of Dry Heat Resistant strains isolated from the Viking Spacecraft.</title>
        <authorList>
            <person name="Seuylemezian A."/>
            <person name="Cooper K."/>
            <person name="Vaishampayan P."/>
        </authorList>
    </citation>
    <scope>NUCLEOTIDE SEQUENCE [LARGE SCALE GENOMIC DNA]</scope>
    <source>
        <strain evidence="3 5">ATCC 29669</strain>
    </source>
</reference>
<sequence length="65" mass="6943">MTKKLLSVLLVFVLLIPVGSSVLAYDSATLSNEGSNDNKTTESFEVIGTDGRELVSSTASMQTLY</sequence>
<keyword evidence="1" id="KW-0732">Signal</keyword>
<evidence type="ECO:0000313" key="2">
    <source>
        <dbReference type="EMBL" id="PLR86884.1"/>
    </source>
</evidence>
<dbReference type="Proteomes" id="UP000234951">
    <property type="component" value="Unassembled WGS sequence"/>
</dbReference>
<dbReference type="AlphaFoldDB" id="A0A2N5GSZ1"/>
<dbReference type="Proteomes" id="UP000235114">
    <property type="component" value="Unassembled WGS sequence"/>
</dbReference>
<evidence type="ECO:0000256" key="1">
    <source>
        <dbReference type="SAM" id="SignalP"/>
    </source>
</evidence>
<evidence type="ECO:0000313" key="4">
    <source>
        <dbReference type="Proteomes" id="UP000234951"/>
    </source>
</evidence>
<name>A0A2N5GSZ1_9BACI</name>
<organism evidence="2 4">
    <name type="scientific">Bacillus canaveralius</name>
    <dbReference type="NCBI Taxonomy" id="1403243"/>
    <lineage>
        <taxon>Bacteria</taxon>
        <taxon>Bacillati</taxon>
        <taxon>Bacillota</taxon>
        <taxon>Bacilli</taxon>
        <taxon>Bacillales</taxon>
        <taxon>Bacillaceae</taxon>
        <taxon>Bacillus</taxon>
    </lineage>
</organism>
<dbReference type="EMBL" id="PGVA01000001">
    <property type="protein sequence ID" value="PLR86884.1"/>
    <property type="molecule type" value="Genomic_DNA"/>
</dbReference>
<evidence type="ECO:0000313" key="3">
    <source>
        <dbReference type="EMBL" id="PLR93372.1"/>
    </source>
</evidence>
<reference evidence="2 4" key="1">
    <citation type="submission" date="2017-11" db="EMBL/GenBank/DDBJ databases">
        <title>Comparitive Functional Genomics of Dry Heat Resistant strains isolated from the Viking Spacecraft.</title>
        <authorList>
            <person name="Seuylemezian A."/>
            <person name="Cooper K."/>
            <person name="Vaishampayan P."/>
        </authorList>
    </citation>
    <scope>NUCLEOTIDE SEQUENCE [LARGE SCALE GENOMIC DNA]</scope>
    <source>
        <strain evidence="2 4">M4.6</strain>
    </source>
</reference>